<name>A0A0W4ZDW3_PNEJ7</name>
<dbReference type="InterPro" id="IPR039355">
    <property type="entry name" value="Transcription_factor_GATA"/>
</dbReference>
<keyword evidence="6" id="KW-0804">Transcription</keyword>
<dbReference type="GeneID" id="28941998"/>
<dbReference type="SMART" id="SM00401">
    <property type="entry name" value="ZnF_GATA"/>
    <property type="match status" value="2"/>
</dbReference>
<evidence type="ECO:0000256" key="2">
    <source>
        <dbReference type="ARBA" id="ARBA00022723"/>
    </source>
</evidence>
<dbReference type="EMBL" id="LFWA01000017">
    <property type="protein sequence ID" value="KTW26563.1"/>
    <property type="molecule type" value="Genomic_DNA"/>
</dbReference>
<evidence type="ECO:0000256" key="4">
    <source>
        <dbReference type="ARBA" id="ARBA00022833"/>
    </source>
</evidence>
<feature type="domain" description="GATA-type" evidence="9">
    <location>
        <begin position="273"/>
        <end position="327"/>
    </location>
</feature>
<dbReference type="OrthoDB" id="515401at2759"/>
<dbReference type="Proteomes" id="UP000053447">
    <property type="component" value="Unassembled WGS sequence"/>
</dbReference>
<dbReference type="SUPFAM" id="SSF57716">
    <property type="entry name" value="Glucocorticoid receptor-like (DNA-binding domain)"/>
    <property type="match status" value="2"/>
</dbReference>
<dbReference type="GO" id="GO:0000978">
    <property type="term" value="F:RNA polymerase II cis-regulatory region sequence-specific DNA binding"/>
    <property type="evidence" value="ECO:0007669"/>
    <property type="project" value="TreeGrafter"/>
</dbReference>
<dbReference type="STRING" id="1408657.A0A0W4ZDW3"/>
<keyword evidence="3 8" id="KW-0863">Zinc-finger</keyword>
<dbReference type="Gene3D" id="3.30.50.10">
    <property type="entry name" value="Erythroid Transcription Factor GATA-1, subunit A"/>
    <property type="match status" value="2"/>
</dbReference>
<comment type="subcellular location">
    <subcellularLocation>
        <location evidence="1">Nucleus</location>
    </subcellularLocation>
</comment>
<keyword evidence="2" id="KW-0479">Metal-binding</keyword>
<evidence type="ECO:0000256" key="1">
    <source>
        <dbReference type="ARBA" id="ARBA00004123"/>
    </source>
</evidence>
<gene>
    <name evidence="10" type="ORF">T551_03480</name>
</gene>
<dbReference type="GO" id="GO:0045944">
    <property type="term" value="P:positive regulation of transcription by RNA polymerase II"/>
    <property type="evidence" value="ECO:0007669"/>
    <property type="project" value="TreeGrafter"/>
</dbReference>
<evidence type="ECO:0000313" key="11">
    <source>
        <dbReference type="Proteomes" id="UP000053447"/>
    </source>
</evidence>
<keyword evidence="7" id="KW-0539">Nucleus</keyword>
<dbReference type="PANTHER" id="PTHR10071">
    <property type="entry name" value="TRANSCRIPTION FACTOR GATA FAMILY MEMBER"/>
    <property type="match status" value="1"/>
</dbReference>
<keyword evidence="11" id="KW-1185">Reference proteome</keyword>
<evidence type="ECO:0000256" key="3">
    <source>
        <dbReference type="ARBA" id="ARBA00022771"/>
    </source>
</evidence>
<dbReference type="CDD" id="cd00202">
    <property type="entry name" value="ZnF_GATA"/>
    <property type="match status" value="2"/>
</dbReference>
<dbReference type="InterPro" id="IPR013088">
    <property type="entry name" value="Znf_NHR/GATA"/>
</dbReference>
<dbReference type="VEuPathDB" id="FungiDB:T551_03480"/>
<organism evidence="10 11">
    <name type="scientific">Pneumocystis jirovecii (strain RU7)</name>
    <name type="common">Human pneumocystis pneumonia agent</name>
    <dbReference type="NCBI Taxonomy" id="1408657"/>
    <lineage>
        <taxon>Eukaryota</taxon>
        <taxon>Fungi</taxon>
        <taxon>Dikarya</taxon>
        <taxon>Ascomycota</taxon>
        <taxon>Taphrinomycotina</taxon>
        <taxon>Pneumocystomycetes</taxon>
        <taxon>Pneumocystaceae</taxon>
        <taxon>Pneumocystis</taxon>
    </lineage>
</organism>
<dbReference type="RefSeq" id="XP_018228092.1">
    <property type="nucleotide sequence ID" value="XM_018375743.1"/>
</dbReference>
<feature type="domain" description="GATA-type" evidence="9">
    <location>
        <begin position="221"/>
        <end position="272"/>
    </location>
</feature>
<evidence type="ECO:0000313" key="10">
    <source>
        <dbReference type="EMBL" id="KTW26563.1"/>
    </source>
</evidence>
<evidence type="ECO:0000259" key="9">
    <source>
        <dbReference type="PROSITE" id="PS50114"/>
    </source>
</evidence>
<evidence type="ECO:0000256" key="6">
    <source>
        <dbReference type="ARBA" id="ARBA00023163"/>
    </source>
</evidence>
<sequence>MSEMMLINVDNIALRDNDYNKMSFNSNTMDDSCFLFLKYPFMRDNRPFFSEVNPYFSQNKYLDTKENVIYDLNINSLQRSALLASQNMNQGNTFQKYNYVPGIRNQEHYGCSPMCTPVISYSTTDPLTSFFDYENNTGFFNVNNVDHISRQNECLSSDVGIYSVDTEVLSTSANMNNGFHSQHVPDTFLPSNNVMMTDTNDFSGFQKMLFINNSNMKQNMCFNCGVDETPLWRRTPDKKYLLCNACGLYLKHYKYMRPFGSRHKKLPNSQLRSSAKMVCVNCQVTQTSLWRKNEFGKPVCNACGLYEKLHHTQRPVTMRKEQVVRRRRYKNFVEDSHNAKGDDSVNVSDNKV</sequence>
<reference evidence="11" key="1">
    <citation type="journal article" date="2016" name="Nat. Commun.">
        <title>Genome analysis of three Pneumocystis species reveals adaptation mechanisms to life exclusively in mammalian hosts.</title>
        <authorList>
            <person name="Ma L."/>
            <person name="Chen Z."/>
            <person name="Huang D.W."/>
            <person name="Kutty G."/>
            <person name="Ishihara M."/>
            <person name="Wang H."/>
            <person name="Abouelleil A."/>
            <person name="Bishop L."/>
            <person name="Davey E."/>
            <person name="Deng R."/>
            <person name="Deng X."/>
            <person name="Fan L."/>
            <person name="Fantoni G."/>
            <person name="Fitzgerald M."/>
            <person name="Gogineni E."/>
            <person name="Goldberg J.M."/>
            <person name="Handley G."/>
            <person name="Hu X."/>
            <person name="Huber C."/>
            <person name="Jiao X."/>
            <person name="Jones K."/>
            <person name="Levin J.Z."/>
            <person name="Liu Y."/>
            <person name="Macdonald P."/>
            <person name="Melnikov A."/>
            <person name="Raley C."/>
            <person name="Sassi M."/>
            <person name="Sherman B.T."/>
            <person name="Song X."/>
            <person name="Sykes S."/>
            <person name="Tran B."/>
            <person name="Walsh L."/>
            <person name="Xia Y."/>
            <person name="Yang J."/>
            <person name="Young S."/>
            <person name="Zeng Q."/>
            <person name="Zheng X."/>
            <person name="Stephens R."/>
            <person name="Nusbaum C."/>
            <person name="Birren B.W."/>
            <person name="Azadi P."/>
            <person name="Lempicki R.A."/>
            <person name="Cuomo C.A."/>
            <person name="Kovacs J.A."/>
        </authorList>
    </citation>
    <scope>NUCLEOTIDE SEQUENCE [LARGE SCALE GENOMIC DNA]</scope>
    <source>
        <strain evidence="11">RU7</strain>
    </source>
</reference>
<keyword evidence="5" id="KW-0805">Transcription regulation</keyword>
<dbReference type="PANTHER" id="PTHR10071:SF335">
    <property type="entry name" value="IRON-SENSING TRANSCRIPTIONAL REPRESSOR-RELATED"/>
    <property type="match status" value="1"/>
</dbReference>
<comment type="caution">
    <text evidence="10">The sequence shown here is derived from an EMBL/GenBank/DDBJ whole genome shotgun (WGS) entry which is preliminary data.</text>
</comment>
<dbReference type="GO" id="GO:0000981">
    <property type="term" value="F:DNA-binding transcription factor activity, RNA polymerase II-specific"/>
    <property type="evidence" value="ECO:0007669"/>
    <property type="project" value="TreeGrafter"/>
</dbReference>
<dbReference type="InterPro" id="IPR000679">
    <property type="entry name" value="Znf_GATA"/>
</dbReference>
<keyword evidence="4" id="KW-0862">Zinc</keyword>
<dbReference type="PROSITE" id="PS00344">
    <property type="entry name" value="GATA_ZN_FINGER_1"/>
    <property type="match status" value="1"/>
</dbReference>
<dbReference type="GO" id="GO:0005634">
    <property type="term" value="C:nucleus"/>
    <property type="evidence" value="ECO:0007669"/>
    <property type="project" value="UniProtKB-SubCell"/>
</dbReference>
<dbReference type="GO" id="GO:0000122">
    <property type="term" value="P:negative regulation of transcription by RNA polymerase II"/>
    <property type="evidence" value="ECO:0007669"/>
    <property type="project" value="TreeGrafter"/>
</dbReference>
<accession>A0A0W4ZDW3</accession>
<dbReference type="Pfam" id="PF00320">
    <property type="entry name" value="GATA"/>
    <property type="match status" value="2"/>
</dbReference>
<dbReference type="PROSITE" id="PS50114">
    <property type="entry name" value="GATA_ZN_FINGER_2"/>
    <property type="match status" value="2"/>
</dbReference>
<dbReference type="PRINTS" id="PR00619">
    <property type="entry name" value="GATAZNFINGER"/>
</dbReference>
<evidence type="ECO:0000256" key="5">
    <source>
        <dbReference type="ARBA" id="ARBA00023015"/>
    </source>
</evidence>
<proteinExistence type="predicted"/>
<evidence type="ECO:0000256" key="8">
    <source>
        <dbReference type="PROSITE-ProRule" id="PRU00094"/>
    </source>
</evidence>
<dbReference type="GO" id="GO:0008270">
    <property type="term" value="F:zinc ion binding"/>
    <property type="evidence" value="ECO:0007669"/>
    <property type="project" value="UniProtKB-KW"/>
</dbReference>
<dbReference type="AlphaFoldDB" id="A0A0W4ZDW3"/>
<evidence type="ECO:0000256" key="7">
    <source>
        <dbReference type="ARBA" id="ARBA00023242"/>
    </source>
</evidence>
<protein>
    <recommendedName>
        <fullName evidence="9">GATA-type domain-containing protein</fullName>
    </recommendedName>
</protein>